<sequence>MMLTMNQPIPYGYRPIHDLPTPPRSSPPVTILDTSQKALQQQQQQQQSPPTKPMSAPHRGLPLPAAMTLAQPPPPHGPPHPPAPGSVMQAQAPPVPSPHSQSLGPLPPPPQWQGSEDSMRSWLLAKAEEERRKQEEERTRQESLRLEQRRIEHDILRTSLERGVPPSMIPVVFAGLSGGHLSQATLEWVQQFLPLPQHAQILPAQGPMSPGLRRDSQQYGSYAGSAGVPPTPGSAAGTQAGFVPYQGPGSPTRARAHTISGLGSAAGRSLGGLGSSALPRLSTGEGISGPSHPSHTATQQQQQQQQQQQPPPPPQQQPQQQQGPVAQPETQSPGIYFHYWQPPTSNVSASQQAASSDSPKKRKATGPQQSVPPPGQRRSRSPTFGPQASTSAVLSNPPPGRRRGHSRQRSDISAYRSTGRNRGESFGPHGGFSPGVGAPIVGTSRETTFAEPYQQQPPRGSHSVSSMLSDQPSSSRFPPDVRPPGQQLEGEQRSRAASEERGRGTHPPPPPPPPPSASRERTSD</sequence>
<feature type="region of interest" description="Disordered" evidence="1">
    <location>
        <begin position="270"/>
        <end position="524"/>
    </location>
</feature>
<comment type="caution">
    <text evidence="2">The sequence shown here is derived from an EMBL/GenBank/DDBJ whole genome shotgun (WGS) entry which is preliminary data.</text>
</comment>
<reference evidence="3" key="1">
    <citation type="submission" date="2019-06" db="EMBL/GenBank/DDBJ databases">
        <title>Draft genome sequence of the griseofulvin-producing fungus Xylaria cubensis strain G536.</title>
        <authorList>
            <person name="Mead M.E."/>
            <person name="Raja H.A."/>
            <person name="Steenwyk J.L."/>
            <person name="Knowles S.L."/>
            <person name="Oberlies N.H."/>
            <person name="Rokas A."/>
        </authorList>
    </citation>
    <scope>NUCLEOTIDE SEQUENCE [LARGE SCALE GENOMIC DNA]</scope>
    <source>
        <strain evidence="3">G536</strain>
    </source>
</reference>
<dbReference type="InterPro" id="IPR021216">
    <property type="entry name" value="DUF2722"/>
</dbReference>
<feature type="region of interest" description="Disordered" evidence="1">
    <location>
        <begin position="1"/>
        <end position="143"/>
    </location>
</feature>
<evidence type="ECO:0000313" key="2">
    <source>
        <dbReference type="EMBL" id="TRX97354.1"/>
    </source>
</evidence>
<feature type="compositionally biased region" description="Basic and acidic residues" evidence="1">
    <location>
        <begin position="490"/>
        <end position="503"/>
    </location>
</feature>
<proteinExistence type="predicted"/>
<dbReference type="EMBL" id="VFLP01000006">
    <property type="protein sequence ID" value="TRX97354.1"/>
    <property type="molecule type" value="Genomic_DNA"/>
</dbReference>
<dbReference type="OrthoDB" id="20105at2759"/>
<accession>A0A553IAX5</accession>
<name>A0A553IAX5_9PEZI</name>
<dbReference type="AlphaFoldDB" id="A0A553IAX5"/>
<evidence type="ECO:0000313" key="3">
    <source>
        <dbReference type="Proteomes" id="UP000319160"/>
    </source>
</evidence>
<protein>
    <submittedName>
        <fullName evidence="2">Uncharacterized protein</fullName>
    </submittedName>
</protein>
<feature type="compositionally biased region" description="Pro residues" evidence="1">
    <location>
        <begin position="506"/>
        <end position="516"/>
    </location>
</feature>
<feature type="compositionally biased region" description="Polar residues" evidence="1">
    <location>
        <begin position="453"/>
        <end position="476"/>
    </location>
</feature>
<feature type="compositionally biased region" description="Low complexity" evidence="1">
    <location>
        <begin position="348"/>
        <end position="357"/>
    </location>
</feature>
<evidence type="ECO:0000256" key="1">
    <source>
        <dbReference type="SAM" id="MobiDB-lite"/>
    </source>
</evidence>
<feature type="compositionally biased region" description="Basic and acidic residues" evidence="1">
    <location>
        <begin position="126"/>
        <end position="143"/>
    </location>
</feature>
<organism evidence="2 3">
    <name type="scientific">Xylaria flabelliformis</name>
    <dbReference type="NCBI Taxonomy" id="2512241"/>
    <lineage>
        <taxon>Eukaryota</taxon>
        <taxon>Fungi</taxon>
        <taxon>Dikarya</taxon>
        <taxon>Ascomycota</taxon>
        <taxon>Pezizomycotina</taxon>
        <taxon>Sordariomycetes</taxon>
        <taxon>Xylariomycetidae</taxon>
        <taxon>Xylariales</taxon>
        <taxon>Xylariaceae</taxon>
        <taxon>Xylaria</taxon>
    </lineage>
</organism>
<dbReference type="STRING" id="2512241.A0A553IAX5"/>
<feature type="region of interest" description="Disordered" evidence="1">
    <location>
        <begin position="205"/>
        <end position="256"/>
    </location>
</feature>
<dbReference type="Pfam" id="PF10846">
    <property type="entry name" value="DUF2722"/>
    <property type="match status" value="1"/>
</dbReference>
<dbReference type="Proteomes" id="UP000319160">
    <property type="component" value="Unassembled WGS sequence"/>
</dbReference>
<feature type="compositionally biased region" description="Pro residues" evidence="1">
    <location>
        <begin position="71"/>
        <end position="84"/>
    </location>
</feature>
<gene>
    <name evidence="2" type="ORF">FHL15_001632</name>
</gene>
<feature type="compositionally biased region" description="Low complexity" evidence="1">
    <location>
        <begin position="299"/>
        <end position="308"/>
    </location>
</feature>
<keyword evidence="3" id="KW-1185">Reference proteome</keyword>
<feature type="compositionally biased region" description="Polar residues" evidence="1">
    <location>
        <begin position="381"/>
        <end position="394"/>
    </location>
</feature>